<evidence type="ECO:0000256" key="3">
    <source>
        <dbReference type="ARBA" id="ARBA00023125"/>
    </source>
</evidence>
<dbReference type="Pfam" id="PF00126">
    <property type="entry name" value="HTH_1"/>
    <property type="match status" value="1"/>
</dbReference>
<keyword evidence="3" id="KW-0238">DNA-binding</keyword>
<name>A0A3S2WCW1_9PROT</name>
<evidence type="ECO:0000256" key="2">
    <source>
        <dbReference type="ARBA" id="ARBA00023015"/>
    </source>
</evidence>
<dbReference type="FunFam" id="1.10.10.10:FF:000001">
    <property type="entry name" value="LysR family transcriptional regulator"/>
    <property type="match status" value="1"/>
</dbReference>
<dbReference type="Gene3D" id="1.10.10.10">
    <property type="entry name" value="Winged helix-like DNA-binding domain superfamily/Winged helix DNA-binding domain"/>
    <property type="match status" value="1"/>
</dbReference>
<evidence type="ECO:0000256" key="4">
    <source>
        <dbReference type="ARBA" id="ARBA00023163"/>
    </source>
</evidence>
<dbReference type="GO" id="GO:0003700">
    <property type="term" value="F:DNA-binding transcription factor activity"/>
    <property type="evidence" value="ECO:0007669"/>
    <property type="project" value="InterPro"/>
</dbReference>
<dbReference type="InterPro" id="IPR050176">
    <property type="entry name" value="LTTR"/>
</dbReference>
<evidence type="ECO:0000313" key="7">
    <source>
        <dbReference type="Proteomes" id="UP000287447"/>
    </source>
</evidence>
<dbReference type="PANTHER" id="PTHR30579:SF7">
    <property type="entry name" value="HTH-TYPE TRANSCRIPTIONAL REGULATOR LRHA-RELATED"/>
    <property type="match status" value="1"/>
</dbReference>
<dbReference type="PRINTS" id="PR00039">
    <property type="entry name" value="HTHLYSR"/>
</dbReference>
<dbReference type="EMBL" id="SADE01000001">
    <property type="protein sequence ID" value="RVU39496.1"/>
    <property type="molecule type" value="Genomic_DNA"/>
</dbReference>
<reference evidence="7" key="1">
    <citation type="submission" date="2019-01" db="EMBL/GenBank/DDBJ databases">
        <title>Gri0909 isolated from a small marine red alga.</title>
        <authorList>
            <person name="Kim J."/>
            <person name="Jeong S.E."/>
            <person name="Jeon C.O."/>
        </authorList>
    </citation>
    <scope>NUCLEOTIDE SEQUENCE [LARGE SCALE GENOMIC DNA]</scope>
    <source>
        <strain evidence="7">Gri0909</strain>
    </source>
</reference>
<sequence>MTTIPVKLDVDSLRALKSVADHGGVTRAAHHLSLSQSAISHKIKRLEDHIDCRLLNRRSGLPLLTDTGERLLGYANRILALHDEAAATLSRRTLAGNIRMGMTEDMTSSGLAQVLARFARVFPDVSVRVHVAQSQVLQEEVENAAIDLGVMQVFAQDVRPDDTVLFRHRLCWAKAKDFDLPDDGPVPFLAYDDRCFYKAWLVENAGTMGRAFRTVLECSSNAGILAGIDAGLGVSIVNEEHLSATMEEVSGDVFRTPPDIAYVVRLAAKPASNAVGALRDGIAQEAGEGEILKIAL</sequence>
<dbReference type="Pfam" id="PF03466">
    <property type="entry name" value="LysR_substrate"/>
    <property type="match status" value="1"/>
</dbReference>
<dbReference type="InterPro" id="IPR000847">
    <property type="entry name" value="LysR_HTH_N"/>
</dbReference>
<organism evidence="6 7">
    <name type="scientific">Hwanghaeella grinnelliae</name>
    <dbReference type="NCBI Taxonomy" id="2500179"/>
    <lineage>
        <taxon>Bacteria</taxon>
        <taxon>Pseudomonadati</taxon>
        <taxon>Pseudomonadota</taxon>
        <taxon>Alphaproteobacteria</taxon>
        <taxon>Rhodospirillales</taxon>
        <taxon>Rhodospirillaceae</taxon>
        <taxon>Hwanghaeella</taxon>
    </lineage>
</organism>
<dbReference type="PROSITE" id="PS50931">
    <property type="entry name" value="HTH_LYSR"/>
    <property type="match status" value="1"/>
</dbReference>
<protein>
    <submittedName>
        <fullName evidence="6">LysR family transcriptional regulator</fullName>
    </submittedName>
</protein>
<dbReference type="Gene3D" id="3.40.190.10">
    <property type="entry name" value="Periplasmic binding protein-like II"/>
    <property type="match status" value="2"/>
</dbReference>
<evidence type="ECO:0000313" key="6">
    <source>
        <dbReference type="EMBL" id="RVU39496.1"/>
    </source>
</evidence>
<dbReference type="InterPro" id="IPR005119">
    <property type="entry name" value="LysR_subst-bd"/>
</dbReference>
<dbReference type="SUPFAM" id="SSF53850">
    <property type="entry name" value="Periplasmic binding protein-like II"/>
    <property type="match status" value="1"/>
</dbReference>
<accession>A0A3S2WCW1</accession>
<keyword evidence="4" id="KW-0804">Transcription</keyword>
<keyword evidence="7" id="KW-1185">Reference proteome</keyword>
<evidence type="ECO:0000259" key="5">
    <source>
        <dbReference type="PROSITE" id="PS50931"/>
    </source>
</evidence>
<dbReference type="GO" id="GO:0003677">
    <property type="term" value="F:DNA binding"/>
    <property type="evidence" value="ECO:0007669"/>
    <property type="project" value="UniProtKB-KW"/>
</dbReference>
<keyword evidence="2" id="KW-0805">Transcription regulation</keyword>
<dbReference type="RefSeq" id="WP_127764867.1">
    <property type="nucleotide sequence ID" value="NZ_SADE01000001.1"/>
</dbReference>
<dbReference type="AlphaFoldDB" id="A0A3S2WCW1"/>
<dbReference type="SUPFAM" id="SSF46785">
    <property type="entry name" value="Winged helix' DNA-binding domain"/>
    <property type="match status" value="1"/>
</dbReference>
<comment type="similarity">
    <text evidence="1">Belongs to the LysR transcriptional regulatory family.</text>
</comment>
<evidence type="ECO:0000256" key="1">
    <source>
        <dbReference type="ARBA" id="ARBA00009437"/>
    </source>
</evidence>
<proteinExistence type="inferred from homology"/>
<dbReference type="PANTHER" id="PTHR30579">
    <property type="entry name" value="TRANSCRIPTIONAL REGULATOR"/>
    <property type="match status" value="1"/>
</dbReference>
<feature type="domain" description="HTH lysR-type" evidence="5">
    <location>
        <begin position="8"/>
        <end position="65"/>
    </location>
</feature>
<dbReference type="InterPro" id="IPR036388">
    <property type="entry name" value="WH-like_DNA-bd_sf"/>
</dbReference>
<dbReference type="Proteomes" id="UP000287447">
    <property type="component" value="Unassembled WGS sequence"/>
</dbReference>
<dbReference type="InterPro" id="IPR036390">
    <property type="entry name" value="WH_DNA-bd_sf"/>
</dbReference>
<dbReference type="OrthoDB" id="9803735at2"/>
<comment type="caution">
    <text evidence="6">The sequence shown here is derived from an EMBL/GenBank/DDBJ whole genome shotgun (WGS) entry which is preliminary data.</text>
</comment>
<gene>
    <name evidence="6" type="ORF">EOI86_09780</name>
</gene>